<dbReference type="InterPro" id="IPR017946">
    <property type="entry name" value="PLC-like_Pdiesterase_TIM-brl"/>
</dbReference>
<dbReference type="InterPro" id="IPR000909">
    <property type="entry name" value="PLipase_C_PInositol-sp_X_dom"/>
</dbReference>
<dbReference type="GO" id="GO:0006629">
    <property type="term" value="P:lipid metabolic process"/>
    <property type="evidence" value="ECO:0007669"/>
    <property type="project" value="InterPro"/>
</dbReference>
<proteinExistence type="predicted"/>
<evidence type="ECO:0000259" key="1">
    <source>
        <dbReference type="SMART" id="SM00148"/>
    </source>
</evidence>
<dbReference type="PANTHER" id="PTHR13593">
    <property type="match status" value="1"/>
</dbReference>
<dbReference type="PROSITE" id="PS50007">
    <property type="entry name" value="PIPLC_X_DOMAIN"/>
    <property type="match status" value="1"/>
</dbReference>
<dbReference type="SUPFAM" id="SSF89372">
    <property type="entry name" value="Fucose-specific lectin"/>
    <property type="match status" value="1"/>
</dbReference>
<accession>A0AA38VAY1</accession>
<dbReference type="PANTHER" id="PTHR13593:SF148">
    <property type="entry name" value="PHOSPHATIDYLINOSITOL-SPECIFIC PHOSPHOLIPASE C X DOMAIN-CONTAINING PROTEIN"/>
    <property type="match status" value="1"/>
</dbReference>
<dbReference type="Pfam" id="PF26146">
    <property type="entry name" value="PI-PLC_X"/>
    <property type="match status" value="1"/>
</dbReference>
<dbReference type="SUPFAM" id="SSF51695">
    <property type="entry name" value="PLC-like phosphodiesterases"/>
    <property type="match status" value="1"/>
</dbReference>
<gene>
    <name evidence="2" type="ORF">NKR19_g10019</name>
</gene>
<evidence type="ECO:0000313" key="2">
    <source>
        <dbReference type="EMBL" id="KAJ9130150.1"/>
    </source>
</evidence>
<name>A0AA38VAY1_9PEZI</name>
<dbReference type="Proteomes" id="UP001174691">
    <property type="component" value="Unassembled WGS sequence"/>
</dbReference>
<comment type="caution">
    <text evidence="2">The sequence shown here is derived from an EMBL/GenBank/DDBJ whole genome shotgun (WGS) entry which is preliminary data.</text>
</comment>
<sequence length="661" mass="73526">MWQPHGVSSSGFLQGAQDGRSKAAPAVAAYRGALWCLWPDMDDNIWYAVTAEEGRFGKRARFPDRGLPVVANLGGHLHAVITLETGEMVHYLYDDTEKPAWVYLGPVTHAITHSSPCLLAFRDQLFLVFIQDSRLYYLMWTGSATHSGSHSMLRGSWSEPTILRDDGYPYTGKPAGFVLDGALHVLCGVSDDSHQTLGYRYDHNSSTWSPSEGFSGGRAVGGVGATSFGDQAYLGFLENSRGNGNQGVYVAAFADGNWQPQEAVARRSAADPPQLAILNGRLHCIFNDDTETRDLLWYSRPVVSYSPSSWMKDIPHDALISHLTIPGTHDSVARGRIPFVRTQYLTITQQLPMGIRFLDLRLRVHDDGVLYCYHGGIPAHFPDGPVTFLSVMDEVWTFLRGPDGSQTPTETVLISINNDNASPEELADPAPFYRAVESAIAATASYPDGNPRWFVEPVTPTLGQVRGRAVLLRRHKGDPEINHRSRLGLDLSKGWLDNNPEFTIVTPTNIKLHLQDKWRYTQRISLEELVVSKSGHVQQLMERAASTPNTGADTHTIDDDGWCVLTRPEDDDWFINFCSAVGDPAEQGEIAQAKWIAVGGRNGWFGPWVDGMNVRTRDYLKHLQRTREAGTSRRRLGIVNIDYPELPLENDLVARLIEMNF</sequence>
<protein>
    <submittedName>
        <fullName evidence="2">Phosphatidylinositol-specific phospholipase</fullName>
    </submittedName>
</protein>
<organism evidence="2 3">
    <name type="scientific">Coniochaeta hoffmannii</name>
    <dbReference type="NCBI Taxonomy" id="91930"/>
    <lineage>
        <taxon>Eukaryota</taxon>
        <taxon>Fungi</taxon>
        <taxon>Dikarya</taxon>
        <taxon>Ascomycota</taxon>
        <taxon>Pezizomycotina</taxon>
        <taxon>Sordariomycetes</taxon>
        <taxon>Sordariomycetidae</taxon>
        <taxon>Coniochaetales</taxon>
        <taxon>Coniochaetaceae</taxon>
        <taxon>Coniochaeta</taxon>
    </lineage>
</organism>
<evidence type="ECO:0000313" key="3">
    <source>
        <dbReference type="Proteomes" id="UP001174691"/>
    </source>
</evidence>
<dbReference type="EMBL" id="JANBVN010000283">
    <property type="protein sequence ID" value="KAJ9130150.1"/>
    <property type="molecule type" value="Genomic_DNA"/>
</dbReference>
<reference evidence="2" key="1">
    <citation type="submission" date="2022-07" db="EMBL/GenBank/DDBJ databases">
        <title>Fungi with potential for degradation of polypropylene.</title>
        <authorList>
            <person name="Gostincar C."/>
        </authorList>
    </citation>
    <scope>NUCLEOTIDE SEQUENCE</scope>
    <source>
        <strain evidence="2">EXF-13287</strain>
    </source>
</reference>
<dbReference type="CDD" id="cd08586">
    <property type="entry name" value="PI-PLCc_BcPLC_like"/>
    <property type="match status" value="1"/>
</dbReference>
<dbReference type="AlphaFoldDB" id="A0AA38VAY1"/>
<keyword evidence="3" id="KW-1185">Reference proteome</keyword>
<dbReference type="Gene3D" id="3.20.20.190">
    <property type="entry name" value="Phosphatidylinositol (PI) phosphodiesterase"/>
    <property type="match status" value="1"/>
</dbReference>
<dbReference type="SMART" id="SM00148">
    <property type="entry name" value="PLCXc"/>
    <property type="match status" value="1"/>
</dbReference>
<dbReference type="InterPro" id="IPR051057">
    <property type="entry name" value="PI-PLC_domain"/>
</dbReference>
<feature type="domain" description="Phosphatidylinositol-specific phospholipase C X" evidence="1">
    <location>
        <begin position="316"/>
        <end position="474"/>
    </location>
</feature>
<dbReference type="GO" id="GO:0008081">
    <property type="term" value="F:phosphoric diester hydrolase activity"/>
    <property type="evidence" value="ECO:0007669"/>
    <property type="project" value="InterPro"/>
</dbReference>